<evidence type="ECO:0000313" key="1">
    <source>
        <dbReference type="EMBL" id="WAE39539.1"/>
    </source>
</evidence>
<dbReference type="InterPro" id="IPR038763">
    <property type="entry name" value="DHH_sf"/>
</dbReference>
<name>A0A9E8V850_9CAUD</name>
<evidence type="ECO:0000313" key="2">
    <source>
        <dbReference type="Proteomes" id="UP001156237"/>
    </source>
</evidence>
<keyword evidence="2" id="KW-1185">Reference proteome</keyword>
<organism evidence="1 2">
    <name type="scientific">Methanophagales virus GBV302</name>
    <dbReference type="NCBI Taxonomy" id="2999281"/>
    <lineage>
        <taxon>Viruses</taxon>
        <taxon>Duplodnaviria</taxon>
        <taxon>Heunggongvirae</taxon>
        <taxon>Uroviricota</taxon>
        <taxon>Caudoviricetes</taxon>
        <taxon>Nakonvirales</taxon>
        <taxon>Ekchuahviridae</taxon>
        <taxon>Kukulkanvirus</taxon>
        <taxon>Kukulkanvirus mexicoense</taxon>
    </lineage>
</organism>
<gene>
    <name evidence="1" type="ORF">FHOMOCKG_00011</name>
</gene>
<dbReference type="SUPFAM" id="SSF64182">
    <property type="entry name" value="DHH phosphoesterases"/>
    <property type="match status" value="1"/>
</dbReference>
<sequence length="298" mass="33253">MISTHHDADGLASAYLYSLASGDTEVEIRNFGDVAKGSTVVLDMHPSPSFKGLVIDHHPGHPENRKYKLIFDDTPTTVIVFKNYKDKIPTEKWWITAVGAVGDMEPYSIPPEVWDTCPMLKARHTKFYGWKHEPFHLRLYHLLSSGVNALCRLGQEFDAWDVLEEAESPMDVVNDPRCVEAKKLLKTTTNSILQELELVEWNDVLIGTISSDIVVEGRIATQLSRDMQETVLIQNSETGSFSIRGDLSSWLEQKLREGAEKSNIEIEVGGHAEAKGGTVKPPNVSVLSILESLENVQI</sequence>
<dbReference type="EMBL" id="OP880253">
    <property type="protein sequence ID" value="WAE39539.1"/>
    <property type="molecule type" value="Genomic_DNA"/>
</dbReference>
<reference evidence="1 2" key="1">
    <citation type="submission" date="2022-10" db="EMBL/GenBank/DDBJ databases">
        <title>Evolutionary Diversification of Methanotrophic Ca. Methanophagales (ANME-1) and Their Expansive Virome.</title>
        <authorList>
            <person name="Laso-Perez R."/>
            <person name="Wu F."/>
            <person name="Cremiere A."/>
            <person name="Speth D.R."/>
            <person name="Magyar J.S."/>
            <person name="Krupovic M."/>
            <person name="Orphan V.J."/>
        </authorList>
    </citation>
    <scope>NUCLEOTIDE SEQUENCE [LARGE SCALE GENOMIC DNA]</scope>
</reference>
<dbReference type="Proteomes" id="UP001156237">
    <property type="component" value="Segment"/>
</dbReference>
<accession>A0A9E8V850</accession>
<proteinExistence type="predicted"/>
<protein>
    <submittedName>
        <fullName evidence="1">Uncharacterized protein</fullName>
    </submittedName>
</protein>